<evidence type="ECO:0000256" key="9">
    <source>
        <dbReference type="ARBA" id="ARBA00041175"/>
    </source>
</evidence>
<feature type="domain" description="PTS EIIA type-2" evidence="11">
    <location>
        <begin position="3"/>
        <end position="146"/>
    </location>
</feature>
<keyword evidence="13" id="KW-0762">Sugar transport</keyword>
<keyword evidence="5" id="KW-0808">Transferase</keyword>
<evidence type="ECO:0000256" key="5">
    <source>
        <dbReference type="ARBA" id="ARBA00022679"/>
    </source>
</evidence>
<dbReference type="Gene3D" id="3.40.930.10">
    <property type="entry name" value="Mannitol-specific EII, Chain A"/>
    <property type="match status" value="1"/>
</dbReference>
<organism evidence="13 14">
    <name type="scientific">Aerococcus urinae</name>
    <dbReference type="NCBI Taxonomy" id="1376"/>
    <lineage>
        <taxon>Bacteria</taxon>
        <taxon>Bacillati</taxon>
        <taxon>Bacillota</taxon>
        <taxon>Bacilli</taxon>
        <taxon>Lactobacillales</taxon>
        <taxon>Aerococcaceae</taxon>
        <taxon>Aerococcus</taxon>
    </lineage>
</organism>
<sequence length="151" mass="16671">MADFIQPSRIALQVELDSPEAAIQFGGNLLEASDLITQAYTQAMLDRYHKQGPYFVIAPGIAFPHARPEEGALATGFSLVTFKTPIVFSHPSNDPVHLMLCLSATDSQKHLEALMRLAELLQSEALKQKWFQANDKETILADLNDLGGYDL</sequence>
<evidence type="ECO:0000256" key="2">
    <source>
        <dbReference type="ARBA" id="ARBA00022448"/>
    </source>
</evidence>
<reference evidence="12" key="2">
    <citation type="submission" date="2022-09" db="EMBL/GenBank/DDBJ databases">
        <title>Aerococcus urinae taxonomy study.</title>
        <authorList>
            <person name="Christensen J."/>
            <person name="Senneby E."/>
        </authorList>
    </citation>
    <scope>NUCLEOTIDE SEQUENCE</scope>
    <source>
        <strain evidence="12">NLD-066-U95</strain>
    </source>
</reference>
<dbReference type="GeneID" id="35767860"/>
<dbReference type="SUPFAM" id="SSF55804">
    <property type="entry name" value="Phoshotransferase/anion transport protein"/>
    <property type="match status" value="1"/>
</dbReference>
<evidence type="ECO:0000256" key="7">
    <source>
        <dbReference type="ARBA" id="ARBA00022777"/>
    </source>
</evidence>
<protein>
    <recommendedName>
        <fullName evidence="9">Ascorbate-specific PTS system EIIA component</fullName>
    </recommendedName>
    <alternativeName>
        <fullName evidence="10">Ascorbate-specific phosphotransferase enzyme IIA component</fullName>
    </alternativeName>
</protein>
<dbReference type="Proteomes" id="UP000594771">
    <property type="component" value="Chromosome"/>
</dbReference>
<dbReference type="OrthoDB" id="369398at2"/>
<dbReference type="InterPro" id="IPR016152">
    <property type="entry name" value="PTrfase/Anion_transptr"/>
</dbReference>
<dbReference type="InterPro" id="IPR051351">
    <property type="entry name" value="Ascorbate-PTS_EIIA_comp"/>
</dbReference>
<dbReference type="AlphaFoldDB" id="A0A0X8FF28"/>
<keyword evidence="6" id="KW-0598">Phosphotransferase system</keyword>
<dbReference type="RefSeq" id="WP_060778406.1">
    <property type="nucleotide sequence ID" value="NZ_CAJHLF010000008.1"/>
</dbReference>
<dbReference type="Pfam" id="PF00359">
    <property type="entry name" value="PTS_EIIA_2"/>
    <property type="match status" value="1"/>
</dbReference>
<dbReference type="EMBL" id="JAOTML010000001">
    <property type="protein sequence ID" value="MCY3052392.1"/>
    <property type="molecule type" value="Genomic_DNA"/>
</dbReference>
<dbReference type="GO" id="GO:0009401">
    <property type="term" value="P:phosphoenolpyruvate-dependent sugar phosphotransferase system"/>
    <property type="evidence" value="ECO:0007669"/>
    <property type="project" value="UniProtKB-KW"/>
</dbReference>
<keyword evidence="4" id="KW-0597">Phosphoprotein</keyword>
<keyword evidence="2" id="KW-0813">Transport</keyword>
<dbReference type="InterPro" id="IPR002178">
    <property type="entry name" value="PTS_EIIA_type-2_dom"/>
</dbReference>
<evidence type="ECO:0000313" key="13">
    <source>
        <dbReference type="EMBL" id="QPS00717.1"/>
    </source>
</evidence>
<name>A0A0X8FF28_9LACT</name>
<dbReference type="PANTHER" id="PTHR36203">
    <property type="entry name" value="ASCORBATE-SPECIFIC PTS SYSTEM EIIA COMPONENT"/>
    <property type="match status" value="1"/>
</dbReference>
<evidence type="ECO:0000256" key="4">
    <source>
        <dbReference type="ARBA" id="ARBA00022553"/>
    </source>
</evidence>
<evidence type="ECO:0000256" key="1">
    <source>
        <dbReference type="ARBA" id="ARBA00004496"/>
    </source>
</evidence>
<dbReference type="EMBL" id="CP065662">
    <property type="protein sequence ID" value="QPS00717.1"/>
    <property type="molecule type" value="Genomic_DNA"/>
</dbReference>
<comment type="subcellular location">
    <subcellularLocation>
        <location evidence="1">Cytoplasm</location>
    </subcellularLocation>
</comment>
<comment type="function">
    <text evidence="8">The phosphoenolpyruvate-dependent sugar phosphotransferase system (sugar PTS), a major carbohydrate active transport system, catalyzes the phosphorylation of incoming sugar substrates concomitantly with their translocation across the cell membrane. The enzyme II UlaABC PTS system is involved in ascorbate transport.</text>
</comment>
<dbReference type="GO" id="GO:0016301">
    <property type="term" value="F:kinase activity"/>
    <property type="evidence" value="ECO:0007669"/>
    <property type="project" value="UniProtKB-KW"/>
</dbReference>
<evidence type="ECO:0000256" key="3">
    <source>
        <dbReference type="ARBA" id="ARBA00022490"/>
    </source>
</evidence>
<evidence type="ECO:0000259" key="11">
    <source>
        <dbReference type="PROSITE" id="PS51094"/>
    </source>
</evidence>
<dbReference type="GO" id="GO:0005737">
    <property type="term" value="C:cytoplasm"/>
    <property type="evidence" value="ECO:0007669"/>
    <property type="project" value="UniProtKB-SubCell"/>
</dbReference>
<evidence type="ECO:0000256" key="6">
    <source>
        <dbReference type="ARBA" id="ARBA00022683"/>
    </source>
</evidence>
<accession>A0A0X8FF28</accession>
<evidence type="ECO:0000256" key="8">
    <source>
        <dbReference type="ARBA" id="ARBA00037387"/>
    </source>
</evidence>
<dbReference type="CDD" id="cd00211">
    <property type="entry name" value="PTS_IIA_fru"/>
    <property type="match status" value="1"/>
</dbReference>
<keyword evidence="7" id="KW-0418">Kinase</keyword>
<dbReference type="PANTHER" id="PTHR36203:SF1">
    <property type="entry name" value="ASCORBATE-SPECIFIC PTS SYSTEM EIIA COMPONENT"/>
    <property type="match status" value="1"/>
</dbReference>
<proteinExistence type="predicted"/>
<evidence type="ECO:0000313" key="12">
    <source>
        <dbReference type="EMBL" id="MCY3052392.1"/>
    </source>
</evidence>
<dbReference type="KEGG" id="aun:AWM73_05300"/>
<evidence type="ECO:0000313" key="14">
    <source>
        <dbReference type="Proteomes" id="UP000594771"/>
    </source>
</evidence>
<dbReference type="PROSITE" id="PS51094">
    <property type="entry name" value="PTS_EIIA_TYPE_2"/>
    <property type="match status" value="1"/>
</dbReference>
<evidence type="ECO:0000256" key="10">
    <source>
        <dbReference type="ARBA" id="ARBA00042072"/>
    </source>
</evidence>
<reference evidence="13 14" key="1">
    <citation type="submission" date="2020-12" db="EMBL/GenBank/DDBJ databases">
        <title>FDA dAtabase for Regulatory Grade micrObial Sequences (FDA-ARGOS): Supporting development and validation of Infectious Disease Dx tests.</title>
        <authorList>
            <person name="Sproer C."/>
            <person name="Gronow S."/>
            <person name="Severitt S."/>
            <person name="Schroder I."/>
            <person name="Tallon L."/>
            <person name="Sadzewicz L."/>
            <person name="Zhao X."/>
            <person name="Boylan J."/>
            <person name="Ott S."/>
            <person name="Bowen H."/>
            <person name="Vavikolanu K."/>
            <person name="Mehta A."/>
            <person name="Aluvathingal J."/>
            <person name="Nadendla S."/>
            <person name="Lowell S."/>
            <person name="Myers T."/>
            <person name="Yan Y."/>
            <person name="Sichtig H."/>
        </authorList>
    </citation>
    <scope>NUCLEOTIDE SEQUENCE [LARGE SCALE GENOMIC DNA]</scope>
    <source>
        <strain evidence="13 14">FDAARGOS_911</strain>
    </source>
</reference>
<dbReference type="Proteomes" id="UP001069145">
    <property type="component" value="Unassembled WGS sequence"/>
</dbReference>
<evidence type="ECO:0000313" key="15">
    <source>
        <dbReference type="Proteomes" id="UP001069145"/>
    </source>
</evidence>
<gene>
    <name evidence="13" type="ORF">I6G68_04750</name>
    <name evidence="12" type="ORF">ODY43_00025</name>
</gene>
<keyword evidence="3" id="KW-0963">Cytoplasm</keyword>
<keyword evidence="15" id="KW-1185">Reference proteome</keyword>